<keyword evidence="2" id="KW-0812">Transmembrane</keyword>
<dbReference type="RefSeq" id="XP_043043379.1">
    <property type="nucleotide sequence ID" value="XM_043178926.1"/>
</dbReference>
<dbReference type="OrthoDB" id="2384193at2759"/>
<reference evidence="3" key="1">
    <citation type="submission" date="2020-11" db="EMBL/GenBank/DDBJ databases">
        <title>Adaptations for nitrogen fixation in a non-lichenized fungal sporocarp promotes dispersal by wood-feeding termites.</title>
        <authorList>
            <consortium name="DOE Joint Genome Institute"/>
            <person name="Koch R.A."/>
            <person name="Yoon G."/>
            <person name="Arayal U."/>
            <person name="Lail K."/>
            <person name="Amirebrahimi M."/>
            <person name="Labutti K."/>
            <person name="Lipzen A."/>
            <person name="Riley R."/>
            <person name="Barry K."/>
            <person name="Henrissat B."/>
            <person name="Grigoriev I.V."/>
            <person name="Herr J.R."/>
            <person name="Aime M.C."/>
        </authorList>
    </citation>
    <scope>NUCLEOTIDE SEQUENCE</scope>
    <source>
        <strain evidence="3">MCA 3950</strain>
    </source>
</reference>
<name>A0A9P7W0T3_9AGAR</name>
<dbReference type="EMBL" id="MU250527">
    <property type="protein sequence ID" value="KAG7449879.1"/>
    <property type="molecule type" value="Genomic_DNA"/>
</dbReference>
<feature type="transmembrane region" description="Helical" evidence="2">
    <location>
        <begin position="222"/>
        <end position="243"/>
    </location>
</feature>
<evidence type="ECO:0008006" key="5">
    <source>
        <dbReference type="Google" id="ProtNLM"/>
    </source>
</evidence>
<protein>
    <recommendedName>
        <fullName evidence="5">Transmembrane protein</fullName>
    </recommendedName>
</protein>
<organism evidence="3 4">
    <name type="scientific">Guyanagaster necrorhizus</name>
    <dbReference type="NCBI Taxonomy" id="856835"/>
    <lineage>
        <taxon>Eukaryota</taxon>
        <taxon>Fungi</taxon>
        <taxon>Dikarya</taxon>
        <taxon>Basidiomycota</taxon>
        <taxon>Agaricomycotina</taxon>
        <taxon>Agaricomycetes</taxon>
        <taxon>Agaricomycetidae</taxon>
        <taxon>Agaricales</taxon>
        <taxon>Marasmiineae</taxon>
        <taxon>Physalacriaceae</taxon>
        <taxon>Guyanagaster</taxon>
    </lineage>
</organism>
<keyword evidence="4" id="KW-1185">Reference proteome</keyword>
<feature type="transmembrane region" description="Helical" evidence="2">
    <location>
        <begin position="6"/>
        <end position="29"/>
    </location>
</feature>
<sequence>MSVGSPPAYLLWAILACTFQAFMTLHLWSYDRFQCLKWSSGRQPGAFKRVMTYSYIATVPLLVVFSVALTILKFREGYMTILDTVLPRPLTVWSQNHLRWVLPLYFILSFAWAFELVTHLEELTFWLFLLHQGPSKRNWFHSWEFRLWYLGSMIAIIGMPLAALVQRNDLDSCMAWIFLSGSSAGSLTTLCFVYVLARFPAFIRHVKLEGAEPDVVIRLATFYYLNIIRVIFRFLFNIPLLVVGADGIAGPYPVLSSPFWPDFLIMIGGIGCFVSSAITLLIFFPRSITRESGYMSKNISPPLPQAAPLFTMPSGSLPRYQFQDPSSPKVGDDAYPQIYNFPNDTQHSLYCPHLPPHHHHRQFSEDIDVTSPDSDIDHEPDTSEYHRGEERSDVTWDLRPGTSQSSKARMQPMAATSLEEEASTSAPGQAVHPYIMTFTSPIDLLDPEADEYLARPI</sequence>
<keyword evidence="2" id="KW-0472">Membrane</keyword>
<evidence type="ECO:0000256" key="1">
    <source>
        <dbReference type="SAM" id="MobiDB-lite"/>
    </source>
</evidence>
<feature type="transmembrane region" description="Helical" evidence="2">
    <location>
        <begin position="177"/>
        <end position="201"/>
    </location>
</feature>
<gene>
    <name evidence="3" type="ORF">BT62DRAFT_1073290</name>
</gene>
<evidence type="ECO:0000313" key="4">
    <source>
        <dbReference type="Proteomes" id="UP000812287"/>
    </source>
</evidence>
<feature type="transmembrane region" description="Helical" evidence="2">
    <location>
        <begin position="50"/>
        <end position="72"/>
    </location>
</feature>
<feature type="transmembrane region" description="Helical" evidence="2">
    <location>
        <begin position="263"/>
        <end position="284"/>
    </location>
</feature>
<evidence type="ECO:0000256" key="2">
    <source>
        <dbReference type="SAM" id="Phobius"/>
    </source>
</evidence>
<feature type="region of interest" description="Disordered" evidence="1">
    <location>
        <begin position="367"/>
        <end position="427"/>
    </location>
</feature>
<dbReference type="Proteomes" id="UP000812287">
    <property type="component" value="Unassembled WGS sequence"/>
</dbReference>
<comment type="caution">
    <text evidence="3">The sequence shown here is derived from an EMBL/GenBank/DDBJ whole genome shotgun (WGS) entry which is preliminary data.</text>
</comment>
<dbReference type="AlphaFoldDB" id="A0A9P7W0T3"/>
<keyword evidence="2" id="KW-1133">Transmembrane helix</keyword>
<dbReference type="GeneID" id="66101220"/>
<feature type="transmembrane region" description="Helical" evidence="2">
    <location>
        <begin position="147"/>
        <end position="165"/>
    </location>
</feature>
<feature type="transmembrane region" description="Helical" evidence="2">
    <location>
        <begin position="104"/>
        <end position="127"/>
    </location>
</feature>
<accession>A0A9P7W0T3</accession>
<feature type="compositionally biased region" description="Basic and acidic residues" evidence="1">
    <location>
        <begin position="375"/>
        <end position="396"/>
    </location>
</feature>
<evidence type="ECO:0000313" key="3">
    <source>
        <dbReference type="EMBL" id="KAG7449879.1"/>
    </source>
</evidence>
<proteinExistence type="predicted"/>